<reference evidence="2" key="1">
    <citation type="journal article" date="2021" name="PeerJ">
        <title>Extensive microbial diversity within the chicken gut microbiome revealed by metagenomics and culture.</title>
        <authorList>
            <person name="Gilroy R."/>
            <person name="Ravi A."/>
            <person name="Getino M."/>
            <person name="Pursley I."/>
            <person name="Horton D.L."/>
            <person name="Alikhan N.F."/>
            <person name="Baker D."/>
            <person name="Gharbi K."/>
            <person name="Hall N."/>
            <person name="Watson M."/>
            <person name="Adriaenssens E.M."/>
            <person name="Foster-Nyarko E."/>
            <person name="Jarju S."/>
            <person name="Secka A."/>
            <person name="Antonio M."/>
            <person name="Oren A."/>
            <person name="Chaudhuri R.R."/>
            <person name="La Ragione R."/>
            <person name="Hildebrand F."/>
            <person name="Pallen M.J."/>
        </authorList>
    </citation>
    <scope>NUCLEOTIDE SEQUENCE</scope>
    <source>
        <strain evidence="2">CHK179-5677</strain>
    </source>
</reference>
<accession>A0A921SRK9</accession>
<dbReference type="Proteomes" id="UP000760668">
    <property type="component" value="Unassembled WGS sequence"/>
</dbReference>
<dbReference type="RefSeq" id="WP_295368747.1">
    <property type="nucleotide sequence ID" value="NZ_DYUC01000023.1"/>
</dbReference>
<gene>
    <name evidence="2" type="ORF">K8V01_02980</name>
</gene>
<name>A0A921SRK9_9FIRM</name>
<dbReference type="EMBL" id="DYUC01000023">
    <property type="protein sequence ID" value="HJG85985.1"/>
    <property type="molecule type" value="Genomic_DNA"/>
</dbReference>
<dbReference type="Pfam" id="PF07454">
    <property type="entry name" value="SpoIIP"/>
    <property type="match status" value="1"/>
</dbReference>
<feature type="region of interest" description="Disordered" evidence="1">
    <location>
        <begin position="104"/>
        <end position="153"/>
    </location>
</feature>
<proteinExistence type="predicted"/>
<evidence type="ECO:0000313" key="2">
    <source>
        <dbReference type="EMBL" id="HJG85985.1"/>
    </source>
</evidence>
<feature type="compositionally biased region" description="Low complexity" evidence="1">
    <location>
        <begin position="104"/>
        <end position="116"/>
    </location>
</feature>
<dbReference type="InterPro" id="IPR010897">
    <property type="entry name" value="Spore_II_P"/>
</dbReference>
<organism evidence="2 3">
    <name type="scientific">Pseudoflavonifractor capillosus</name>
    <dbReference type="NCBI Taxonomy" id="106588"/>
    <lineage>
        <taxon>Bacteria</taxon>
        <taxon>Bacillati</taxon>
        <taxon>Bacillota</taxon>
        <taxon>Clostridia</taxon>
        <taxon>Eubacteriales</taxon>
        <taxon>Oscillospiraceae</taxon>
        <taxon>Pseudoflavonifractor</taxon>
    </lineage>
</organism>
<dbReference type="NCBIfam" id="TIGR02867">
    <property type="entry name" value="spore_II_P"/>
    <property type="match status" value="1"/>
</dbReference>
<reference evidence="2" key="2">
    <citation type="submission" date="2021-09" db="EMBL/GenBank/DDBJ databases">
        <authorList>
            <person name="Gilroy R."/>
        </authorList>
    </citation>
    <scope>NUCLEOTIDE SEQUENCE</scope>
    <source>
        <strain evidence="2">CHK179-5677</strain>
    </source>
</reference>
<evidence type="ECO:0000313" key="3">
    <source>
        <dbReference type="Proteomes" id="UP000760668"/>
    </source>
</evidence>
<sequence length="407" mass="43367">MKRDRHNGIQWGRVLRRSAALVMVTAALWALLAAAGAGAAAEAFRALGEDGGFVSAVLRAELGEVEGAGGPFEALDRWGRLVVGQSTLLRSNEEAVAQWLAGENGAGAAEPEAPADPAKPSPTPEAEDPEDPASLPAVTTAPDDIIPRTLVPSSGSGYTRADGVYIYNTTGVEVDAAALASAQVNITLGDPAEPQILIMHTHATEAYTPDGTDVYVQTDNSRTLDNTQNMVRIGEEMKEVFEEMGLSVLHDETPYDYPQYNGAYGRSGVGVEAYLEQYPSIKIVLDVHRDALIGEDGTVYKPLTTVDGQDTAQVMLVMGSPEAGDYPRWMENLTLAMKIQKSMDTLYPTLARPITIRGSSVYNQELTNGSLLVEVGAHGNTLQEAIRGARLFARAAGQVLLELEGDG</sequence>
<protein>
    <submittedName>
        <fullName evidence="2">Stage II sporulation protein P</fullName>
    </submittedName>
</protein>
<evidence type="ECO:0000256" key="1">
    <source>
        <dbReference type="SAM" id="MobiDB-lite"/>
    </source>
</evidence>
<dbReference type="AlphaFoldDB" id="A0A921SRK9"/>
<comment type="caution">
    <text evidence="2">The sequence shown here is derived from an EMBL/GenBank/DDBJ whole genome shotgun (WGS) entry which is preliminary data.</text>
</comment>